<reference evidence="2 3" key="1">
    <citation type="submission" date="2018-05" db="EMBL/GenBank/DDBJ databases">
        <title>Rhodohalobacter halophilus gen. nov., sp. nov., a moderately halophilic member of the family Balneolaceae.</title>
        <authorList>
            <person name="Liu Z.-W."/>
        </authorList>
    </citation>
    <scope>NUCLEOTIDE SEQUENCE [LARGE SCALE GENOMIC DNA]</scope>
    <source>
        <strain evidence="2 3">8A47</strain>
    </source>
</reference>
<dbReference type="Proteomes" id="UP000245533">
    <property type="component" value="Unassembled WGS sequence"/>
</dbReference>
<sequence length="118" mass="13105">MKKTLLTIIMLLGLSSASQAQLREAAQLATLSPTILVIRADMENYKKSHYMLSTITYMGSYMVLESKWKAALLTLLVGATKELVYDAMLGRGEPLWVDMQWNTLGVAQGAVFTLSLQF</sequence>
<evidence type="ECO:0000313" key="2">
    <source>
        <dbReference type="EMBL" id="PWN07823.1"/>
    </source>
</evidence>
<evidence type="ECO:0000256" key="1">
    <source>
        <dbReference type="SAM" id="SignalP"/>
    </source>
</evidence>
<protein>
    <submittedName>
        <fullName evidence="2">Uncharacterized protein</fullName>
    </submittedName>
</protein>
<keyword evidence="3" id="KW-1185">Reference proteome</keyword>
<feature type="chain" id="PRO_5016258796" evidence="1">
    <location>
        <begin position="21"/>
        <end position="118"/>
    </location>
</feature>
<organism evidence="2 3">
    <name type="scientific">Rhodohalobacter mucosus</name>
    <dbReference type="NCBI Taxonomy" id="2079485"/>
    <lineage>
        <taxon>Bacteria</taxon>
        <taxon>Pseudomonadati</taxon>
        <taxon>Balneolota</taxon>
        <taxon>Balneolia</taxon>
        <taxon>Balneolales</taxon>
        <taxon>Balneolaceae</taxon>
        <taxon>Rhodohalobacter</taxon>
    </lineage>
</organism>
<evidence type="ECO:0000313" key="3">
    <source>
        <dbReference type="Proteomes" id="UP000245533"/>
    </source>
</evidence>
<gene>
    <name evidence="2" type="ORF">DDZ15_02090</name>
</gene>
<proteinExistence type="predicted"/>
<dbReference type="EMBL" id="QGGB01000002">
    <property type="protein sequence ID" value="PWN07823.1"/>
    <property type="molecule type" value="Genomic_DNA"/>
</dbReference>
<keyword evidence="1" id="KW-0732">Signal</keyword>
<comment type="caution">
    <text evidence="2">The sequence shown here is derived from an EMBL/GenBank/DDBJ whole genome shotgun (WGS) entry which is preliminary data.</text>
</comment>
<feature type="signal peptide" evidence="1">
    <location>
        <begin position="1"/>
        <end position="20"/>
    </location>
</feature>
<dbReference type="OrthoDB" id="9836296at2"/>
<dbReference type="AlphaFoldDB" id="A0A316TTA3"/>
<accession>A0A316TTA3</accession>
<name>A0A316TTA3_9BACT</name>
<dbReference type="RefSeq" id="WP_109644344.1">
    <property type="nucleotide sequence ID" value="NZ_QGGB01000002.1"/>
</dbReference>